<gene>
    <name evidence="1" type="ORF">K4L44_16550</name>
</gene>
<dbReference type="Proteomes" id="UP000826212">
    <property type="component" value="Chromosome"/>
</dbReference>
<sequence>MKSFLFCIIITCLFISCKKNELNYIPEVIGPPENIQLNQGFVKKNISLEGIFDDKDGETLQITAFSNAIEVVDTEIEGSNLIITEKGNGKTKITLRATDSVGDYTETKFGVDVKPPYLRFAIISDPHYLDQTLINTPSSALQSEKNKNPLMFEESNIIFPQTIDMINTYYHPQVLIINGDLTKDGSLVSHQSVVAHLEAAASLGMQVFVVPGCRDINNFNASRYSGDNKVSVPNVVMEKYKTLYHNFGYNDGDITFSQDLNSLSYACEPQKGVYMIMIDSNSFEGNNASKPYNDKSRIKSETLDWIKSIVAQAKDERKTVITFMHGSLVDSFQDESKYFPNNLMENANSIANTLADLGIKVVFTSHNHIQDITEFTSDNGNRLTQVQTGSLMAYPNPFRIVELKTNHNLSIKTKLFSEFYEGTQGAQHLTKAKDEFRKHYSVYINSKLIELFNLSGYQLSIGTEAATQVGLMHTYGDEDMTELDQNSQISINTLKEGAGQIHDAGIMLNNMVKDKFPTSDVQFSVPHIGEWN</sequence>
<keyword evidence="2" id="KW-1185">Reference proteome</keyword>
<accession>A0AC61NEV4</accession>
<evidence type="ECO:0000313" key="1">
    <source>
        <dbReference type="EMBL" id="QZE14118.1"/>
    </source>
</evidence>
<reference evidence="1" key="1">
    <citation type="submission" date="2021-08" db="EMBL/GenBank/DDBJ databases">
        <title>Novel anaerobic bacterium isolated from sea squirt in East Sea, Republic of Korea.</title>
        <authorList>
            <person name="Nguyen T.H."/>
            <person name="Li Z."/>
            <person name="Lee Y.-J."/>
            <person name="Ko J."/>
            <person name="Kim S.-G."/>
        </authorList>
    </citation>
    <scope>NUCLEOTIDE SEQUENCE</scope>
    <source>
        <strain evidence="1">KCTC 25031</strain>
    </source>
</reference>
<evidence type="ECO:0000313" key="2">
    <source>
        <dbReference type="Proteomes" id="UP000826212"/>
    </source>
</evidence>
<organism evidence="1 2">
    <name type="scientific">Halosquirtibacter laminarini</name>
    <dbReference type="NCBI Taxonomy" id="3374600"/>
    <lineage>
        <taxon>Bacteria</taxon>
        <taxon>Pseudomonadati</taxon>
        <taxon>Bacteroidota</taxon>
        <taxon>Bacteroidia</taxon>
        <taxon>Marinilabiliales</taxon>
        <taxon>Prolixibacteraceae</taxon>
        <taxon>Halosquirtibacter</taxon>
    </lineage>
</organism>
<proteinExistence type="predicted"/>
<protein>
    <submittedName>
        <fullName evidence="1">Metallophosphoesterase</fullName>
    </submittedName>
</protein>
<name>A0AC61NEV4_9BACT</name>
<dbReference type="EMBL" id="CP081303">
    <property type="protein sequence ID" value="QZE14118.1"/>
    <property type="molecule type" value="Genomic_DNA"/>
</dbReference>